<proteinExistence type="predicted"/>
<accession>A0ACC4AE68</accession>
<evidence type="ECO:0000313" key="2">
    <source>
        <dbReference type="Proteomes" id="UP000309997"/>
    </source>
</evidence>
<keyword evidence="2" id="KW-1185">Reference proteome</keyword>
<protein>
    <submittedName>
        <fullName evidence="1">Uncharacterized protein</fullName>
    </submittedName>
</protein>
<dbReference type="EMBL" id="RCHU02000037">
    <property type="protein sequence ID" value="KAL3564556.1"/>
    <property type="molecule type" value="Genomic_DNA"/>
</dbReference>
<reference evidence="1 2" key="1">
    <citation type="journal article" date="2024" name="Plant Biotechnol. J.">
        <title>Genome and CRISPR/Cas9 system of a widespread forest tree (Populus alba) in the world.</title>
        <authorList>
            <person name="Liu Y.J."/>
            <person name="Jiang P.F."/>
            <person name="Han X.M."/>
            <person name="Li X.Y."/>
            <person name="Wang H.M."/>
            <person name="Wang Y.J."/>
            <person name="Wang X.X."/>
            <person name="Zeng Q.Y."/>
        </authorList>
    </citation>
    <scope>NUCLEOTIDE SEQUENCE [LARGE SCALE GENOMIC DNA]</scope>
    <source>
        <strain evidence="2">cv. PAL-ZL1</strain>
    </source>
</reference>
<evidence type="ECO:0000313" key="1">
    <source>
        <dbReference type="EMBL" id="KAL3564556.1"/>
    </source>
</evidence>
<gene>
    <name evidence="1" type="ORF">D5086_033982</name>
</gene>
<dbReference type="Proteomes" id="UP000309997">
    <property type="component" value="Unassembled WGS sequence"/>
</dbReference>
<comment type="caution">
    <text evidence="1">The sequence shown here is derived from an EMBL/GenBank/DDBJ whole genome shotgun (WGS) entry which is preliminary data.</text>
</comment>
<sequence>MLLLLFYTHFFLKGGKPLTSRSFAAIRLRYLPVAENQLPLNFGSSIIGAFIASADCSKHHTFLNERA</sequence>
<name>A0ACC4AE68_POPAL</name>
<organism evidence="1 2">
    <name type="scientific">Populus alba</name>
    <name type="common">White poplar</name>
    <dbReference type="NCBI Taxonomy" id="43335"/>
    <lineage>
        <taxon>Eukaryota</taxon>
        <taxon>Viridiplantae</taxon>
        <taxon>Streptophyta</taxon>
        <taxon>Embryophyta</taxon>
        <taxon>Tracheophyta</taxon>
        <taxon>Spermatophyta</taxon>
        <taxon>Magnoliopsida</taxon>
        <taxon>eudicotyledons</taxon>
        <taxon>Gunneridae</taxon>
        <taxon>Pentapetalae</taxon>
        <taxon>rosids</taxon>
        <taxon>fabids</taxon>
        <taxon>Malpighiales</taxon>
        <taxon>Salicaceae</taxon>
        <taxon>Saliceae</taxon>
        <taxon>Populus</taxon>
    </lineage>
</organism>